<organism evidence="1">
    <name type="scientific">Solibacter usitatus (strain Ellin6076)</name>
    <dbReference type="NCBI Taxonomy" id="234267"/>
    <lineage>
        <taxon>Bacteria</taxon>
        <taxon>Pseudomonadati</taxon>
        <taxon>Acidobacteriota</taxon>
        <taxon>Terriglobia</taxon>
        <taxon>Bryobacterales</taxon>
        <taxon>Solibacteraceae</taxon>
        <taxon>Candidatus Solibacter</taxon>
    </lineage>
</organism>
<evidence type="ECO:0000313" key="1">
    <source>
        <dbReference type="EMBL" id="ABJ88055.1"/>
    </source>
</evidence>
<dbReference type="OrthoDB" id="9862257at2"/>
<protein>
    <recommendedName>
        <fullName evidence="2">FlgN family protein</fullName>
    </recommendedName>
</protein>
<dbReference type="HOGENOM" id="CLU_2048207_0_0_0"/>
<name>Q01QL5_SOLUE</name>
<dbReference type="AlphaFoldDB" id="Q01QL5"/>
<accession>Q01QL5</accession>
<sequence>MPAATVVEQLAAARLELDRAGELLTSPSPASLDRCSSLLEATGRRLAEWQPRLAEHSGDPEALAEAWRLRRSFRRTERLLQGAGEFHSNWVSRRGAMTGGYTSAGDPAPVLHGHRISLQG</sequence>
<dbReference type="KEGG" id="sus:Acid_7144"/>
<evidence type="ECO:0008006" key="2">
    <source>
        <dbReference type="Google" id="ProtNLM"/>
    </source>
</evidence>
<dbReference type="STRING" id="234267.Acid_7144"/>
<proteinExistence type="predicted"/>
<dbReference type="EMBL" id="CP000473">
    <property type="protein sequence ID" value="ABJ88055.1"/>
    <property type="molecule type" value="Genomic_DNA"/>
</dbReference>
<dbReference type="InParanoid" id="Q01QL5"/>
<gene>
    <name evidence="1" type="ordered locus">Acid_7144</name>
</gene>
<reference evidence="1" key="1">
    <citation type="submission" date="2006-10" db="EMBL/GenBank/DDBJ databases">
        <title>Complete sequence of Solibacter usitatus Ellin6076.</title>
        <authorList>
            <consortium name="US DOE Joint Genome Institute"/>
            <person name="Copeland A."/>
            <person name="Lucas S."/>
            <person name="Lapidus A."/>
            <person name="Barry K."/>
            <person name="Detter J.C."/>
            <person name="Glavina del Rio T."/>
            <person name="Hammon N."/>
            <person name="Israni S."/>
            <person name="Dalin E."/>
            <person name="Tice H."/>
            <person name="Pitluck S."/>
            <person name="Thompson L.S."/>
            <person name="Brettin T."/>
            <person name="Bruce D."/>
            <person name="Han C."/>
            <person name="Tapia R."/>
            <person name="Gilna P."/>
            <person name="Schmutz J."/>
            <person name="Larimer F."/>
            <person name="Land M."/>
            <person name="Hauser L."/>
            <person name="Kyrpides N."/>
            <person name="Mikhailova N."/>
            <person name="Janssen P.H."/>
            <person name="Kuske C.R."/>
            <person name="Richardson P."/>
        </authorList>
    </citation>
    <scope>NUCLEOTIDE SEQUENCE</scope>
    <source>
        <strain evidence="1">Ellin6076</strain>
    </source>
</reference>